<dbReference type="PANTHER" id="PTHR45138:SF9">
    <property type="entry name" value="DIGUANYLATE CYCLASE DGCM-RELATED"/>
    <property type="match status" value="1"/>
</dbReference>
<name>A0A645FSF2_9ZZZZ</name>
<comment type="caution">
    <text evidence="2">The sequence shown here is derived from an EMBL/GenBank/DDBJ whole genome shotgun (WGS) entry which is preliminary data.</text>
</comment>
<evidence type="ECO:0000313" key="2">
    <source>
        <dbReference type="EMBL" id="MPN16359.1"/>
    </source>
</evidence>
<organism evidence="2">
    <name type="scientific">bioreactor metagenome</name>
    <dbReference type="NCBI Taxonomy" id="1076179"/>
    <lineage>
        <taxon>unclassified sequences</taxon>
        <taxon>metagenomes</taxon>
        <taxon>ecological metagenomes</taxon>
    </lineage>
</organism>
<dbReference type="GO" id="GO:0005886">
    <property type="term" value="C:plasma membrane"/>
    <property type="evidence" value="ECO:0007669"/>
    <property type="project" value="TreeGrafter"/>
</dbReference>
<dbReference type="InterPro" id="IPR050469">
    <property type="entry name" value="Diguanylate_Cyclase"/>
</dbReference>
<dbReference type="PROSITE" id="PS50887">
    <property type="entry name" value="GGDEF"/>
    <property type="match status" value="1"/>
</dbReference>
<dbReference type="PANTHER" id="PTHR45138">
    <property type="entry name" value="REGULATORY COMPONENTS OF SENSORY TRANSDUCTION SYSTEM"/>
    <property type="match status" value="1"/>
</dbReference>
<dbReference type="GO" id="GO:0052621">
    <property type="term" value="F:diguanylate cyclase activity"/>
    <property type="evidence" value="ECO:0007669"/>
    <property type="project" value="TreeGrafter"/>
</dbReference>
<gene>
    <name evidence="2" type="ORF">SDC9_163698</name>
</gene>
<dbReference type="Pfam" id="PF00990">
    <property type="entry name" value="GGDEF"/>
    <property type="match status" value="1"/>
</dbReference>
<dbReference type="InterPro" id="IPR029787">
    <property type="entry name" value="Nucleotide_cyclase"/>
</dbReference>
<accession>A0A645FSF2</accession>
<evidence type="ECO:0000259" key="1">
    <source>
        <dbReference type="PROSITE" id="PS50887"/>
    </source>
</evidence>
<proteinExistence type="predicted"/>
<dbReference type="InterPro" id="IPR000160">
    <property type="entry name" value="GGDEF_dom"/>
</dbReference>
<dbReference type="Gene3D" id="3.30.70.270">
    <property type="match status" value="1"/>
</dbReference>
<dbReference type="GO" id="GO:0043709">
    <property type="term" value="P:cell adhesion involved in single-species biofilm formation"/>
    <property type="evidence" value="ECO:0007669"/>
    <property type="project" value="TreeGrafter"/>
</dbReference>
<dbReference type="EMBL" id="VSSQ01063304">
    <property type="protein sequence ID" value="MPN16359.1"/>
    <property type="molecule type" value="Genomic_DNA"/>
</dbReference>
<protein>
    <recommendedName>
        <fullName evidence="1">GGDEF domain-containing protein</fullName>
    </recommendedName>
</protein>
<dbReference type="SUPFAM" id="SSF55073">
    <property type="entry name" value="Nucleotide cyclase"/>
    <property type="match status" value="1"/>
</dbReference>
<sequence length="75" mass="8138">MLRGVTHLEMRAIAEKVCRLVAQSSLARGEDCIRLTISIGATMANGQDNAATLIQRADRALYMSKNGGRNCVTML</sequence>
<dbReference type="GO" id="GO:1902201">
    <property type="term" value="P:negative regulation of bacterial-type flagellum-dependent cell motility"/>
    <property type="evidence" value="ECO:0007669"/>
    <property type="project" value="TreeGrafter"/>
</dbReference>
<dbReference type="InterPro" id="IPR043128">
    <property type="entry name" value="Rev_trsase/Diguanyl_cyclase"/>
</dbReference>
<feature type="domain" description="GGDEF" evidence="1">
    <location>
        <begin position="1"/>
        <end position="75"/>
    </location>
</feature>
<reference evidence="2" key="1">
    <citation type="submission" date="2019-08" db="EMBL/GenBank/DDBJ databases">
        <authorList>
            <person name="Kucharzyk K."/>
            <person name="Murdoch R.W."/>
            <person name="Higgins S."/>
            <person name="Loffler F."/>
        </authorList>
    </citation>
    <scope>NUCLEOTIDE SEQUENCE</scope>
</reference>
<dbReference type="AlphaFoldDB" id="A0A645FSF2"/>